<name>A0A1G7R9A3_9FLAO</name>
<dbReference type="AlphaFoldDB" id="A0A1G7R9A3"/>
<evidence type="ECO:0000313" key="2">
    <source>
        <dbReference type="EMBL" id="SDG07358.1"/>
    </source>
</evidence>
<feature type="transmembrane region" description="Helical" evidence="1">
    <location>
        <begin position="36"/>
        <end position="56"/>
    </location>
</feature>
<dbReference type="STRING" id="454006.SAMN05421825_2601"/>
<evidence type="ECO:0000313" key="3">
    <source>
        <dbReference type="Proteomes" id="UP000199203"/>
    </source>
</evidence>
<reference evidence="3" key="1">
    <citation type="submission" date="2016-10" db="EMBL/GenBank/DDBJ databases">
        <authorList>
            <person name="Varghese N."/>
            <person name="Submissions S."/>
        </authorList>
    </citation>
    <scope>NUCLEOTIDE SEQUENCE [LARGE SCALE GENOMIC DNA]</scope>
    <source>
        <strain evidence="3">DSM 19684</strain>
    </source>
</reference>
<keyword evidence="1" id="KW-1133">Transmembrane helix</keyword>
<organism evidence="2 3">
    <name type="scientific">Epilithonimonas hungarica</name>
    <dbReference type="NCBI Taxonomy" id="454006"/>
    <lineage>
        <taxon>Bacteria</taxon>
        <taxon>Pseudomonadati</taxon>
        <taxon>Bacteroidota</taxon>
        <taxon>Flavobacteriia</taxon>
        <taxon>Flavobacteriales</taxon>
        <taxon>Weeksellaceae</taxon>
        <taxon>Chryseobacterium group</taxon>
        <taxon>Epilithonimonas</taxon>
    </lineage>
</organism>
<keyword evidence="1" id="KW-0472">Membrane</keyword>
<evidence type="ECO:0000256" key="1">
    <source>
        <dbReference type="SAM" id="Phobius"/>
    </source>
</evidence>
<keyword evidence="3" id="KW-1185">Reference proteome</keyword>
<feature type="transmembrane region" description="Helical" evidence="1">
    <location>
        <begin position="7"/>
        <end position="24"/>
    </location>
</feature>
<dbReference type="Proteomes" id="UP000199203">
    <property type="component" value="Unassembled WGS sequence"/>
</dbReference>
<sequence>MKNHTLIAIISLVTLTLTHLFYLFPQIGFSQNTYMITNMLQVLSYAGLTAFFIKLYQKQK</sequence>
<accession>A0A1G7R9A3</accession>
<gene>
    <name evidence="2" type="ORF">SAMN05421825_2601</name>
</gene>
<keyword evidence="1" id="KW-0812">Transmembrane</keyword>
<dbReference type="EMBL" id="FNBH01000003">
    <property type="protein sequence ID" value="SDG07358.1"/>
    <property type="molecule type" value="Genomic_DNA"/>
</dbReference>
<protein>
    <submittedName>
        <fullName evidence="2">Uncharacterized protein</fullName>
    </submittedName>
</protein>
<proteinExistence type="predicted"/>